<dbReference type="GO" id="GO:0016020">
    <property type="term" value="C:membrane"/>
    <property type="evidence" value="ECO:0007669"/>
    <property type="project" value="TreeGrafter"/>
</dbReference>
<evidence type="ECO:0000313" key="8">
    <source>
        <dbReference type="Proteomes" id="UP000325636"/>
    </source>
</evidence>
<gene>
    <name evidence="7" type="ORF">EZJ55_13530</name>
</gene>
<reference evidence="8" key="1">
    <citation type="submission" date="2019-04" db="EMBL/GenBank/DDBJ databases">
        <title>Microviridin 1777: A Toxic Chymotrypsin Inhibitor Discovered by a Metabologenomic Approach.</title>
        <authorList>
            <person name="Sieber S."/>
            <person name="Grendelmeier S.M."/>
            <person name="Harris L.A."/>
            <person name="Mitchell D.A."/>
            <person name="Gademann K."/>
        </authorList>
    </citation>
    <scope>NUCLEOTIDE SEQUENCE [LARGE SCALE GENOMIC DNA]</scope>
    <source>
        <strain evidence="8">EAWAG127a</strain>
    </source>
</reference>
<dbReference type="RefSeq" id="WP_150976809.1">
    <property type="nucleotide sequence ID" value="NZ_SRLN01000012.1"/>
</dbReference>
<dbReference type="InterPro" id="IPR000719">
    <property type="entry name" value="Prot_kinase_dom"/>
</dbReference>
<protein>
    <submittedName>
        <fullName evidence="7">Serine/threonine-protein kinase</fullName>
    </submittedName>
</protein>
<feature type="domain" description="Protein kinase" evidence="6">
    <location>
        <begin position="55"/>
        <end position="376"/>
    </location>
</feature>
<dbReference type="PANTHER" id="PTHR24348">
    <property type="entry name" value="SERINE/THREONINE-PROTEIN KINASE UNC-51-RELATED"/>
    <property type="match status" value="1"/>
</dbReference>
<keyword evidence="1" id="KW-0808">Transferase</keyword>
<evidence type="ECO:0000259" key="6">
    <source>
        <dbReference type="PROSITE" id="PS50011"/>
    </source>
</evidence>
<dbReference type="SMART" id="SM00028">
    <property type="entry name" value="TPR"/>
    <property type="match status" value="7"/>
</dbReference>
<evidence type="ECO:0000256" key="3">
    <source>
        <dbReference type="ARBA" id="ARBA00022777"/>
    </source>
</evidence>
<dbReference type="InterPro" id="IPR008271">
    <property type="entry name" value="Ser/Thr_kinase_AS"/>
</dbReference>
<dbReference type="PROSITE" id="PS00107">
    <property type="entry name" value="PROTEIN_KINASE_ATP"/>
    <property type="match status" value="1"/>
</dbReference>
<dbReference type="Proteomes" id="UP000325636">
    <property type="component" value="Unassembled WGS sequence"/>
</dbReference>
<dbReference type="AlphaFoldDB" id="A0A5J5LVM9"/>
<dbReference type="EMBL" id="SRLN01000012">
    <property type="protein sequence ID" value="KAB0241435.1"/>
    <property type="molecule type" value="Genomic_DNA"/>
</dbReference>
<dbReference type="CDD" id="cd14014">
    <property type="entry name" value="STKc_PknB_like"/>
    <property type="match status" value="1"/>
</dbReference>
<dbReference type="GO" id="GO:0005829">
    <property type="term" value="C:cytosol"/>
    <property type="evidence" value="ECO:0007669"/>
    <property type="project" value="TreeGrafter"/>
</dbReference>
<dbReference type="PROSITE" id="PS50011">
    <property type="entry name" value="PROTEIN_KINASE_DOM"/>
    <property type="match status" value="1"/>
</dbReference>
<dbReference type="Pfam" id="PF13424">
    <property type="entry name" value="TPR_12"/>
    <property type="match status" value="1"/>
</dbReference>
<dbReference type="GO" id="GO:0004674">
    <property type="term" value="F:protein serine/threonine kinase activity"/>
    <property type="evidence" value="ECO:0007669"/>
    <property type="project" value="InterPro"/>
</dbReference>
<accession>A0A5J5LVM9</accession>
<dbReference type="InterPro" id="IPR017441">
    <property type="entry name" value="Protein_kinase_ATP_BS"/>
</dbReference>
<dbReference type="Gene3D" id="3.30.200.20">
    <property type="entry name" value="Phosphorylase Kinase, domain 1"/>
    <property type="match status" value="1"/>
</dbReference>
<dbReference type="InterPro" id="IPR045269">
    <property type="entry name" value="Atg1-like"/>
</dbReference>
<dbReference type="GO" id="GO:0000407">
    <property type="term" value="C:phagophore assembly site"/>
    <property type="evidence" value="ECO:0007669"/>
    <property type="project" value="TreeGrafter"/>
</dbReference>
<evidence type="ECO:0000256" key="4">
    <source>
        <dbReference type="ARBA" id="ARBA00022840"/>
    </source>
</evidence>
<evidence type="ECO:0000256" key="5">
    <source>
        <dbReference type="PROSITE-ProRule" id="PRU10141"/>
    </source>
</evidence>
<dbReference type="Gene3D" id="1.25.40.10">
    <property type="entry name" value="Tetratricopeptide repeat domain"/>
    <property type="match status" value="3"/>
</dbReference>
<feature type="binding site" evidence="5">
    <location>
        <position position="86"/>
    </location>
    <ligand>
        <name>ATP</name>
        <dbReference type="ChEBI" id="CHEBI:30616"/>
    </ligand>
</feature>
<dbReference type="Pfam" id="PF00069">
    <property type="entry name" value="Pkinase"/>
    <property type="match status" value="1"/>
</dbReference>
<dbReference type="SUPFAM" id="SSF56112">
    <property type="entry name" value="Protein kinase-like (PK-like)"/>
    <property type="match status" value="1"/>
</dbReference>
<evidence type="ECO:0000256" key="2">
    <source>
        <dbReference type="ARBA" id="ARBA00022741"/>
    </source>
</evidence>
<dbReference type="InterPro" id="IPR019734">
    <property type="entry name" value="TPR_rpt"/>
</dbReference>
<dbReference type="InterPro" id="IPR011009">
    <property type="entry name" value="Kinase-like_dom_sf"/>
</dbReference>
<dbReference type="Pfam" id="PF13414">
    <property type="entry name" value="TPR_11"/>
    <property type="match status" value="1"/>
</dbReference>
<dbReference type="SMART" id="SM00220">
    <property type="entry name" value="S_TKc"/>
    <property type="match status" value="1"/>
</dbReference>
<evidence type="ECO:0000313" key="7">
    <source>
        <dbReference type="EMBL" id="KAB0241435.1"/>
    </source>
</evidence>
<keyword evidence="2 5" id="KW-0547">Nucleotide-binding</keyword>
<dbReference type="SUPFAM" id="SSF48452">
    <property type="entry name" value="TPR-like"/>
    <property type="match status" value="2"/>
</dbReference>
<keyword evidence="3 7" id="KW-0418">Kinase</keyword>
<dbReference type="Gene3D" id="1.10.510.10">
    <property type="entry name" value="Transferase(Phosphotransferase) domain 1"/>
    <property type="match status" value="1"/>
</dbReference>
<dbReference type="InterPro" id="IPR011990">
    <property type="entry name" value="TPR-like_helical_dom_sf"/>
</dbReference>
<evidence type="ECO:0000256" key="1">
    <source>
        <dbReference type="ARBA" id="ARBA00022679"/>
    </source>
</evidence>
<sequence length="710" mass="80418">MLCSTCLAENPDHVTECITCGAPLDAWEDTDDSPTMVSSSLLHLQAGSLLKNGDYEIQSLLGQGGFGITYKGIYKANNSQLEVAIKELWPEQAARQRTTVLWSPTITQQQQREQIQAFFAEAYNQYQCQHPNIAQVYDWFEENNTAYIIMQFISGKSLFKILKEQGALDENKVKRYFLQIAEALKVVHLQNFQHRDIKPENILIDGQDNAILIDFGAAREFIAGQTREMTRIVTPGYAPFEQYSLTSKRYPATDFYAFCASIYELLTGQLPVDAVQRSTPPDSLIPPRQLNPNISELMEQVILIGLKMNVKERFQIADDLIDALNGNLISPSQKEAKNLVKAGKLSEASRAYQRCLREDPNNKNTALDYALLSIYLNDAQAETAAQTAIQLNPNDGRGYGILGLVNCRQGNWLEAVKNLQKAVNLCSDQVWILANYAWSLGKTNNWGQAEVFVKKALEIDENCSFALGIQAWILFQQQKYKPQQVNEPAVIPCATKAIYQASLNQNQEIQRWVYPYLITALLKVTHKITGSSLNNHIEKCLQQNPDHSFVLGYKGLQKVNLGQLVEAIAYFQQASQYPNPQAWVLINTAIAYEYANNITEAAQMYEICIQKIAQFPFLHYRLGTILGRNKQWEQAKQQLEQAIALNSDYAEAYHNLGWVLFHRRKPDGEIQDVQGVLGAYKKAFYCYRQQKRSDLAQSLENLFKDAGIPF</sequence>
<comment type="caution">
    <text evidence="7">The sequence shown here is derived from an EMBL/GenBank/DDBJ whole genome shotgun (WGS) entry which is preliminary data.</text>
</comment>
<keyword evidence="4 5" id="KW-0067">ATP-binding</keyword>
<name>A0A5J5LVM9_MICAE</name>
<dbReference type="GO" id="GO:0005524">
    <property type="term" value="F:ATP binding"/>
    <property type="evidence" value="ECO:0007669"/>
    <property type="project" value="UniProtKB-UniRule"/>
</dbReference>
<dbReference type="PROSITE" id="PS00108">
    <property type="entry name" value="PROTEIN_KINASE_ST"/>
    <property type="match status" value="1"/>
</dbReference>
<organism evidence="7 8">
    <name type="scientific">Microcystis aeruginosa EAWAG127a</name>
    <dbReference type="NCBI Taxonomy" id="2529855"/>
    <lineage>
        <taxon>Bacteria</taxon>
        <taxon>Bacillati</taxon>
        <taxon>Cyanobacteriota</taxon>
        <taxon>Cyanophyceae</taxon>
        <taxon>Oscillatoriophycideae</taxon>
        <taxon>Chroococcales</taxon>
        <taxon>Microcystaceae</taxon>
        <taxon>Microcystis</taxon>
    </lineage>
</organism>
<dbReference type="GO" id="GO:0005776">
    <property type="term" value="C:autophagosome"/>
    <property type="evidence" value="ECO:0007669"/>
    <property type="project" value="TreeGrafter"/>
</dbReference>
<dbReference type="PANTHER" id="PTHR24348:SF22">
    <property type="entry name" value="NON-SPECIFIC SERINE_THREONINE PROTEIN KINASE"/>
    <property type="match status" value="1"/>
</dbReference>
<proteinExistence type="predicted"/>